<evidence type="ECO:0000256" key="4">
    <source>
        <dbReference type="ARBA" id="ARBA00022475"/>
    </source>
</evidence>
<dbReference type="GO" id="GO:0015087">
    <property type="term" value="F:cobalt ion transmembrane transporter activity"/>
    <property type="evidence" value="ECO:0007669"/>
    <property type="project" value="TreeGrafter"/>
</dbReference>
<dbReference type="SUPFAM" id="SSF144083">
    <property type="entry name" value="Magnesium transport protein CorA, transmembrane region"/>
    <property type="match status" value="1"/>
</dbReference>
<dbReference type="InterPro" id="IPR002523">
    <property type="entry name" value="MgTranspt_CorA/ZnTranspt_ZntB"/>
</dbReference>
<evidence type="ECO:0000256" key="1">
    <source>
        <dbReference type="ARBA" id="ARBA00004651"/>
    </source>
</evidence>
<evidence type="ECO:0000256" key="3">
    <source>
        <dbReference type="ARBA" id="ARBA00022448"/>
    </source>
</evidence>
<comment type="caution">
    <text evidence="10">The sequence shown here is derived from an EMBL/GenBank/DDBJ whole genome shotgun (WGS) entry which is preliminary data.</text>
</comment>
<keyword evidence="3" id="KW-0813">Transport</keyword>
<dbReference type="InterPro" id="IPR045863">
    <property type="entry name" value="CorA_TM1_TM2"/>
</dbReference>
<evidence type="ECO:0000256" key="6">
    <source>
        <dbReference type="ARBA" id="ARBA00022989"/>
    </source>
</evidence>
<protein>
    <recommendedName>
        <fullName evidence="12">Cora-domain-containing protein</fullName>
    </recommendedName>
</protein>
<keyword evidence="7 9" id="KW-0472">Membrane</keyword>
<dbReference type="GO" id="GO:0000287">
    <property type="term" value="F:magnesium ion binding"/>
    <property type="evidence" value="ECO:0007669"/>
    <property type="project" value="TreeGrafter"/>
</dbReference>
<dbReference type="Gene3D" id="3.30.460.20">
    <property type="entry name" value="CorA soluble domain-like"/>
    <property type="match status" value="1"/>
</dbReference>
<evidence type="ECO:0008006" key="12">
    <source>
        <dbReference type="Google" id="ProtNLM"/>
    </source>
</evidence>
<evidence type="ECO:0000256" key="8">
    <source>
        <dbReference type="SAM" id="MobiDB-lite"/>
    </source>
</evidence>
<gene>
    <name evidence="10" type="ORF">FA13DRAFT_1839478</name>
</gene>
<dbReference type="PANTHER" id="PTHR46494:SF1">
    <property type="entry name" value="CORA FAMILY METAL ION TRANSPORTER (EUROFUNG)"/>
    <property type="match status" value="1"/>
</dbReference>
<feature type="compositionally biased region" description="Acidic residues" evidence="8">
    <location>
        <begin position="250"/>
        <end position="266"/>
    </location>
</feature>
<comment type="subcellular location">
    <subcellularLocation>
        <location evidence="1">Cell membrane</location>
        <topology evidence="1">Multi-pass membrane protein</topology>
    </subcellularLocation>
</comment>
<feature type="region of interest" description="Disordered" evidence="8">
    <location>
        <begin position="1"/>
        <end position="30"/>
    </location>
</feature>
<keyword evidence="11" id="KW-1185">Reference proteome</keyword>
<dbReference type="SUPFAM" id="SSF143865">
    <property type="entry name" value="CorA soluble domain-like"/>
    <property type="match status" value="1"/>
</dbReference>
<evidence type="ECO:0000256" key="5">
    <source>
        <dbReference type="ARBA" id="ARBA00022692"/>
    </source>
</evidence>
<reference evidence="10 11" key="1">
    <citation type="journal article" date="2019" name="Nat. Ecol. Evol.">
        <title>Megaphylogeny resolves global patterns of mushroom evolution.</title>
        <authorList>
            <person name="Varga T."/>
            <person name="Krizsan K."/>
            <person name="Foldi C."/>
            <person name="Dima B."/>
            <person name="Sanchez-Garcia M."/>
            <person name="Sanchez-Ramirez S."/>
            <person name="Szollosi G.J."/>
            <person name="Szarkandi J.G."/>
            <person name="Papp V."/>
            <person name="Albert L."/>
            <person name="Andreopoulos W."/>
            <person name="Angelini C."/>
            <person name="Antonin V."/>
            <person name="Barry K.W."/>
            <person name="Bougher N.L."/>
            <person name="Buchanan P."/>
            <person name="Buyck B."/>
            <person name="Bense V."/>
            <person name="Catcheside P."/>
            <person name="Chovatia M."/>
            <person name="Cooper J."/>
            <person name="Damon W."/>
            <person name="Desjardin D."/>
            <person name="Finy P."/>
            <person name="Geml J."/>
            <person name="Haridas S."/>
            <person name="Hughes K."/>
            <person name="Justo A."/>
            <person name="Karasinski D."/>
            <person name="Kautmanova I."/>
            <person name="Kiss B."/>
            <person name="Kocsube S."/>
            <person name="Kotiranta H."/>
            <person name="LaButti K.M."/>
            <person name="Lechner B.E."/>
            <person name="Liimatainen K."/>
            <person name="Lipzen A."/>
            <person name="Lukacs Z."/>
            <person name="Mihaltcheva S."/>
            <person name="Morgado L.N."/>
            <person name="Niskanen T."/>
            <person name="Noordeloos M.E."/>
            <person name="Ohm R.A."/>
            <person name="Ortiz-Santana B."/>
            <person name="Ovrebo C."/>
            <person name="Racz N."/>
            <person name="Riley R."/>
            <person name="Savchenko A."/>
            <person name="Shiryaev A."/>
            <person name="Soop K."/>
            <person name="Spirin V."/>
            <person name="Szebenyi C."/>
            <person name="Tomsovsky M."/>
            <person name="Tulloss R.E."/>
            <person name="Uehling J."/>
            <person name="Grigoriev I.V."/>
            <person name="Vagvolgyi C."/>
            <person name="Papp T."/>
            <person name="Martin F.M."/>
            <person name="Miettinen O."/>
            <person name="Hibbett D.S."/>
            <person name="Nagy L.G."/>
        </authorList>
    </citation>
    <scope>NUCLEOTIDE SEQUENCE [LARGE SCALE GENOMIC DNA]</scope>
    <source>
        <strain evidence="10 11">FP101781</strain>
    </source>
</reference>
<dbReference type="GO" id="GO:0005886">
    <property type="term" value="C:plasma membrane"/>
    <property type="evidence" value="ECO:0007669"/>
    <property type="project" value="UniProtKB-SubCell"/>
</dbReference>
<dbReference type="GO" id="GO:0050897">
    <property type="term" value="F:cobalt ion binding"/>
    <property type="evidence" value="ECO:0007669"/>
    <property type="project" value="TreeGrafter"/>
</dbReference>
<proteinExistence type="inferred from homology"/>
<evidence type="ECO:0000256" key="7">
    <source>
        <dbReference type="ARBA" id="ARBA00023136"/>
    </source>
</evidence>
<dbReference type="OrthoDB" id="165352at2759"/>
<feature type="transmembrane region" description="Helical" evidence="9">
    <location>
        <begin position="608"/>
        <end position="625"/>
    </location>
</feature>
<keyword evidence="4" id="KW-1003">Cell membrane</keyword>
<feature type="transmembrane region" description="Helical" evidence="9">
    <location>
        <begin position="536"/>
        <end position="557"/>
    </location>
</feature>
<evidence type="ECO:0000256" key="2">
    <source>
        <dbReference type="ARBA" id="ARBA00009765"/>
    </source>
</evidence>
<organism evidence="10 11">
    <name type="scientific">Coprinellus micaceus</name>
    <name type="common">Glistening ink-cap mushroom</name>
    <name type="synonym">Coprinus micaceus</name>
    <dbReference type="NCBI Taxonomy" id="71717"/>
    <lineage>
        <taxon>Eukaryota</taxon>
        <taxon>Fungi</taxon>
        <taxon>Dikarya</taxon>
        <taxon>Basidiomycota</taxon>
        <taxon>Agaricomycotina</taxon>
        <taxon>Agaricomycetes</taxon>
        <taxon>Agaricomycetidae</taxon>
        <taxon>Agaricales</taxon>
        <taxon>Agaricineae</taxon>
        <taxon>Psathyrellaceae</taxon>
        <taxon>Coprinellus</taxon>
    </lineage>
</organism>
<dbReference type="Proteomes" id="UP000298030">
    <property type="component" value="Unassembled WGS sequence"/>
</dbReference>
<dbReference type="Pfam" id="PF01544">
    <property type="entry name" value="CorA"/>
    <property type="match status" value="1"/>
</dbReference>
<feature type="transmembrane region" description="Helical" evidence="9">
    <location>
        <begin position="569"/>
        <end position="588"/>
    </location>
</feature>
<accession>A0A4Y7TE12</accession>
<name>A0A4Y7TE12_COPMI</name>
<dbReference type="STRING" id="71717.A0A4Y7TE12"/>
<feature type="region of interest" description="Disordered" evidence="8">
    <location>
        <begin position="232"/>
        <end position="305"/>
    </location>
</feature>
<comment type="similarity">
    <text evidence="2">Belongs to the CorA metal ion transporter (MIT) (TC 1.A.35) family.</text>
</comment>
<keyword evidence="6 9" id="KW-1133">Transmembrane helix</keyword>
<evidence type="ECO:0000256" key="9">
    <source>
        <dbReference type="SAM" id="Phobius"/>
    </source>
</evidence>
<dbReference type="PANTHER" id="PTHR46494">
    <property type="entry name" value="CORA FAMILY METAL ION TRANSPORTER (EUROFUNG)"/>
    <property type="match status" value="1"/>
</dbReference>
<evidence type="ECO:0000313" key="11">
    <source>
        <dbReference type="Proteomes" id="UP000298030"/>
    </source>
</evidence>
<dbReference type="InterPro" id="IPR045861">
    <property type="entry name" value="CorA_cytoplasmic_dom"/>
</dbReference>
<dbReference type="GO" id="GO:0015095">
    <property type="term" value="F:magnesium ion transmembrane transporter activity"/>
    <property type="evidence" value="ECO:0007669"/>
    <property type="project" value="TreeGrafter"/>
</dbReference>
<dbReference type="Gene3D" id="1.20.58.340">
    <property type="entry name" value="Magnesium transport protein CorA, transmembrane region"/>
    <property type="match status" value="2"/>
</dbReference>
<dbReference type="AlphaFoldDB" id="A0A4Y7TE12"/>
<sequence>MPRTNSLSDSEGRSITPDLEDVGIEGASPAYGPNHHVPFGAFQGGHGLTHVLSRKSHRTNRTHQSTALKSPSAWRNMTPIERFRAAGRKIIALRRGAALLGEARKIGAEPGIDPLRPGADLEWADVVEDCNIEIIDYSAVSCHQRKMGNTEFVDMMDDDELWKPRRWARCRWINIGGVSWDVIKALASRYRLHPLAVEDVLHYEGKGGRSKADYYSGHLFLRVICHELRAPDDDSPQRFAPGPRAASPEPMDDPESEEVPLEESADGETLKASYSKSKGSTMRRRPLLPRTVGDLSGSQDSSKSRLAGLLQKEKERRAQQQENQAAEAVLHDLKKGQGIELDITPMFIFLYRDGTVITINVDKDLSLTAPISQRLQHRDSVLRQSVDHSLVVHGLLDVVVDKALEVVDAYHKKINTFEQKILLRPDVKTVKELHVLAGHLILHKRTLEPIKTMIFGLRRYDVDRCAALIDMSDPANANVKVVGYMSHKSKIYLADVYDHIDYVLTSLEMFTNIGENLIDYTFNLASYEMNETMRRLTLATIIFLPLTLLTGYFGMNFDPMWSVQQNSDVLFWIIALPVMAIVIPVFLIEDIKRMFHYILKRMSTRRVVKVYLFFSWSVWCTMLINL</sequence>
<evidence type="ECO:0000313" key="10">
    <source>
        <dbReference type="EMBL" id="TEB32370.1"/>
    </source>
</evidence>
<keyword evidence="5 9" id="KW-0812">Transmembrane</keyword>
<dbReference type="EMBL" id="QPFP01000015">
    <property type="protein sequence ID" value="TEB32370.1"/>
    <property type="molecule type" value="Genomic_DNA"/>
</dbReference>